<reference evidence="1 2" key="1">
    <citation type="journal article" date="2015" name="Genome Biol. Evol.">
        <title>Comparative Genomics of a Bacterivorous Green Alga Reveals Evolutionary Causalities and Consequences of Phago-Mixotrophic Mode of Nutrition.</title>
        <authorList>
            <person name="Burns J.A."/>
            <person name="Paasch A."/>
            <person name="Narechania A."/>
            <person name="Kim E."/>
        </authorList>
    </citation>
    <scope>NUCLEOTIDE SEQUENCE [LARGE SCALE GENOMIC DNA]</scope>
    <source>
        <strain evidence="1 2">PLY_AMNH</strain>
    </source>
</reference>
<evidence type="ECO:0000313" key="1">
    <source>
        <dbReference type="EMBL" id="KAK3241882.1"/>
    </source>
</evidence>
<sequence>MIRTVCPAGYPAGRLQRSSRALSPHVTNTFSDRVRSVARGHVTAATLYQPKFSRKACAINANLSAEDVMPTKTMTLQSLLQELAPLGPTRVIAVLPGASAILEASSDSTLWELKTTTMPSGKTLLTVALPDDTGVAGPSFEFHIDTAEAVHATLGMSPKTGGPIVRLLNKDGSALLTLLPSKDCAAQFEVLVGALSNKVELIP</sequence>
<dbReference type="AlphaFoldDB" id="A0AAE0EVT0"/>
<dbReference type="Proteomes" id="UP001190700">
    <property type="component" value="Unassembled WGS sequence"/>
</dbReference>
<comment type="caution">
    <text evidence="1">The sequence shown here is derived from an EMBL/GenBank/DDBJ whole genome shotgun (WGS) entry which is preliminary data.</text>
</comment>
<protein>
    <submittedName>
        <fullName evidence="1">Uncharacterized protein</fullName>
    </submittedName>
</protein>
<dbReference type="EMBL" id="LGRX02033288">
    <property type="protein sequence ID" value="KAK3241882.1"/>
    <property type="molecule type" value="Genomic_DNA"/>
</dbReference>
<organism evidence="1 2">
    <name type="scientific">Cymbomonas tetramitiformis</name>
    <dbReference type="NCBI Taxonomy" id="36881"/>
    <lineage>
        <taxon>Eukaryota</taxon>
        <taxon>Viridiplantae</taxon>
        <taxon>Chlorophyta</taxon>
        <taxon>Pyramimonadophyceae</taxon>
        <taxon>Pyramimonadales</taxon>
        <taxon>Pyramimonadaceae</taxon>
        <taxon>Cymbomonas</taxon>
    </lineage>
</organism>
<keyword evidence="2" id="KW-1185">Reference proteome</keyword>
<evidence type="ECO:0000313" key="2">
    <source>
        <dbReference type="Proteomes" id="UP001190700"/>
    </source>
</evidence>
<name>A0AAE0EVT0_9CHLO</name>
<dbReference type="InterPro" id="IPR053733">
    <property type="entry name" value="Heme_Transport_Util_sf"/>
</dbReference>
<proteinExistence type="predicted"/>
<dbReference type="Gene3D" id="3.40.1570.10">
    <property type="entry name" value="HemS/ChuS/ChuX like domains"/>
    <property type="match status" value="1"/>
</dbReference>
<gene>
    <name evidence="1" type="ORF">CYMTET_48388</name>
</gene>
<accession>A0AAE0EVT0</accession>